<keyword evidence="2" id="KW-0472">Membrane</keyword>
<feature type="transmembrane region" description="Helical" evidence="2">
    <location>
        <begin position="60"/>
        <end position="79"/>
    </location>
</feature>
<reference evidence="3 4" key="1">
    <citation type="submission" date="2019-05" db="EMBL/GenBank/DDBJ databases">
        <title>Another draft genome of Portunus trituberculatus and its Hox gene families provides insights of decapod evolution.</title>
        <authorList>
            <person name="Jeong J.-H."/>
            <person name="Song I."/>
            <person name="Kim S."/>
            <person name="Choi T."/>
            <person name="Kim D."/>
            <person name="Ryu S."/>
            <person name="Kim W."/>
        </authorList>
    </citation>
    <scope>NUCLEOTIDE SEQUENCE [LARGE SCALE GENOMIC DNA]</scope>
    <source>
        <tissue evidence="3">Muscle</tissue>
    </source>
</reference>
<dbReference type="AlphaFoldDB" id="A0A5B7EIQ2"/>
<dbReference type="Proteomes" id="UP000324222">
    <property type="component" value="Unassembled WGS sequence"/>
</dbReference>
<evidence type="ECO:0000313" key="3">
    <source>
        <dbReference type="EMBL" id="MPC33295.1"/>
    </source>
</evidence>
<organism evidence="3 4">
    <name type="scientific">Portunus trituberculatus</name>
    <name type="common">Swimming crab</name>
    <name type="synonym">Neptunus trituberculatus</name>
    <dbReference type="NCBI Taxonomy" id="210409"/>
    <lineage>
        <taxon>Eukaryota</taxon>
        <taxon>Metazoa</taxon>
        <taxon>Ecdysozoa</taxon>
        <taxon>Arthropoda</taxon>
        <taxon>Crustacea</taxon>
        <taxon>Multicrustacea</taxon>
        <taxon>Malacostraca</taxon>
        <taxon>Eumalacostraca</taxon>
        <taxon>Eucarida</taxon>
        <taxon>Decapoda</taxon>
        <taxon>Pleocyemata</taxon>
        <taxon>Brachyura</taxon>
        <taxon>Eubrachyura</taxon>
        <taxon>Portunoidea</taxon>
        <taxon>Portunidae</taxon>
        <taxon>Portuninae</taxon>
        <taxon>Portunus</taxon>
    </lineage>
</organism>
<evidence type="ECO:0000313" key="4">
    <source>
        <dbReference type="Proteomes" id="UP000324222"/>
    </source>
</evidence>
<protein>
    <submittedName>
        <fullName evidence="3">Uncharacterized protein</fullName>
    </submittedName>
</protein>
<accession>A0A5B7EIQ2</accession>
<keyword evidence="2" id="KW-1133">Transmembrane helix</keyword>
<name>A0A5B7EIQ2_PORTR</name>
<keyword evidence="4" id="KW-1185">Reference proteome</keyword>
<evidence type="ECO:0000256" key="2">
    <source>
        <dbReference type="SAM" id="Phobius"/>
    </source>
</evidence>
<proteinExistence type="predicted"/>
<evidence type="ECO:0000256" key="1">
    <source>
        <dbReference type="SAM" id="MobiDB-lite"/>
    </source>
</evidence>
<comment type="caution">
    <text evidence="3">The sequence shown here is derived from an EMBL/GenBank/DDBJ whole genome shotgun (WGS) entry which is preliminary data.</text>
</comment>
<sequence>MVYFSSPSCLCFSSWSHHKHPHHHHHHYTTPSSPHQQAKGAGAAVYFHVSSAAFGQTSNLLPIFYMLSFILHILLLRYLRPPETPNCTAASLKRGDVEGDELQD</sequence>
<keyword evidence="2" id="KW-0812">Transmembrane</keyword>
<feature type="region of interest" description="Disordered" evidence="1">
    <location>
        <begin position="85"/>
        <end position="104"/>
    </location>
</feature>
<gene>
    <name evidence="3" type="ORF">E2C01_026639</name>
</gene>
<dbReference type="EMBL" id="VSRR010002800">
    <property type="protein sequence ID" value="MPC33295.1"/>
    <property type="molecule type" value="Genomic_DNA"/>
</dbReference>